<gene>
    <name evidence="1" type="ORF">EHO59_12175</name>
</gene>
<organism evidence="1 2">
    <name type="scientific">Leptospira semungkisensis</name>
    <dbReference type="NCBI Taxonomy" id="2484985"/>
    <lineage>
        <taxon>Bacteria</taxon>
        <taxon>Pseudomonadati</taxon>
        <taxon>Spirochaetota</taxon>
        <taxon>Spirochaetia</taxon>
        <taxon>Leptospirales</taxon>
        <taxon>Leptospiraceae</taxon>
        <taxon>Leptospira</taxon>
    </lineage>
</organism>
<comment type="caution">
    <text evidence="1">The sequence shown here is derived from an EMBL/GenBank/DDBJ whole genome shotgun (WGS) entry which is preliminary data.</text>
</comment>
<keyword evidence="2" id="KW-1185">Reference proteome</keyword>
<proteinExistence type="predicted"/>
<dbReference type="EMBL" id="RQEP01000018">
    <property type="protein sequence ID" value="TGK01104.1"/>
    <property type="molecule type" value="Genomic_DNA"/>
</dbReference>
<dbReference type="InterPro" id="IPR058232">
    <property type="entry name" value="Lsa36-like"/>
</dbReference>
<sequence length="405" mass="43071">MVRMALITSLVRRCVRGTALIILGANLYLFDFSSLQAQVTCTPPPSGNNVCTFIPPATVAEFNGLEQKIRTDYLNEVTKSMADSAVLSNLNASMMGPGTVNRFQVGGGVTLAGVKRNDINIQYQDINIPTLPNAGASLNMGAMAAVNLGWLLGKGPADQPDAPSDSGQGRSFLHRINIYGHGFQGKIGQGDLRSVASSVSNDLTVNGSINSFGATVRFQLLRERYTRLDFFGFTGLSLGIGFHRTSEDMNLNYHPGASNAVKVAFGPATGKWDGDVNFGYQSRVQSVPIDVRTGVRLFYFLTVFGGAGISSNSGNTRLNLNISGPVYLALDPNASGLPPQVIQQMNGNASGTLGLRTSGSANVKSQTNYLIAGFEINILMLKVLAEGIVTDDKVYSANIGLKFAL</sequence>
<accession>A0A4R9FR89</accession>
<dbReference type="OrthoDB" id="340297at2"/>
<dbReference type="Proteomes" id="UP000297453">
    <property type="component" value="Unassembled WGS sequence"/>
</dbReference>
<reference evidence="1" key="1">
    <citation type="journal article" date="2019" name="PLoS Negl. Trop. Dis.">
        <title>Revisiting the worldwide diversity of Leptospira species in the environment.</title>
        <authorList>
            <person name="Vincent A.T."/>
            <person name="Schiettekatte O."/>
            <person name="Bourhy P."/>
            <person name="Veyrier F.J."/>
            <person name="Picardeau M."/>
        </authorList>
    </citation>
    <scope>NUCLEOTIDE SEQUENCE [LARGE SCALE GENOMIC DNA]</scope>
    <source>
        <strain evidence="1">SSS9</strain>
    </source>
</reference>
<evidence type="ECO:0000313" key="1">
    <source>
        <dbReference type="EMBL" id="TGK01104.1"/>
    </source>
</evidence>
<evidence type="ECO:0000313" key="2">
    <source>
        <dbReference type="Proteomes" id="UP000297453"/>
    </source>
</evidence>
<dbReference type="RefSeq" id="WP_135589126.1">
    <property type="nucleotide sequence ID" value="NZ_RQEP01000018.1"/>
</dbReference>
<dbReference type="AlphaFoldDB" id="A0A4R9FR89"/>
<protein>
    <submittedName>
        <fullName evidence="1">Uncharacterized protein</fullName>
    </submittedName>
</protein>
<dbReference type="NCBIfam" id="NF047512">
    <property type="entry name" value="LIC_11975_fam"/>
    <property type="match status" value="1"/>
</dbReference>
<name>A0A4R9FR89_9LEPT</name>